<dbReference type="OMA" id="PNIRSAN"/>
<dbReference type="PROSITE" id="PS00108">
    <property type="entry name" value="PROTEIN_KINASE_ST"/>
    <property type="match status" value="1"/>
</dbReference>
<comment type="catalytic activity">
    <reaction evidence="11">
        <text>L-tyrosyl-[protein] + ATP = O-phospho-L-tyrosyl-[protein] + ADP + H(+)</text>
        <dbReference type="Rhea" id="RHEA:10596"/>
        <dbReference type="Rhea" id="RHEA-COMP:10136"/>
        <dbReference type="Rhea" id="RHEA-COMP:20101"/>
        <dbReference type="ChEBI" id="CHEBI:15378"/>
        <dbReference type="ChEBI" id="CHEBI:30616"/>
        <dbReference type="ChEBI" id="CHEBI:46858"/>
        <dbReference type="ChEBI" id="CHEBI:61978"/>
        <dbReference type="ChEBI" id="CHEBI:456216"/>
        <dbReference type="EC" id="2.7.12.1"/>
    </reaction>
</comment>
<reference evidence="15 16" key="1">
    <citation type="submission" date="2016-04" db="EMBL/GenBank/DDBJ databases">
        <title>Evolutionary innovation and constraint leading to complex multicellularity in the Ascomycota.</title>
        <authorList>
            <person name="Cisse O."/>
            <person name="Nguyen A."/>
            <person name="Hewitt D.A."/>
            <person name="Jedd G."/>
            <person name="Stajich J.E."/>
        </authorList>
    </citation>
    <scope>NUCLEOTIDE SEQUENCE [LARGE SCALE GENOMIC DNA]</scope>
    <source>
        <strain evidence="15 16">DAH-3</strain>
    </source>
</reference>
<name>A0A1U7LPN1_NEOID</name>
<organism evidence="15 16">
    <name type="scientific">Neolecta irregularis (strain DAH-3)</name>
    <dbReference type="NCBI Taxonomy" id="1198029"/>
    <lineage>
        <taxon>Eukaryota</taxon>
        <taxon>Fungi</taxon>
        <taxon>Dikarya</taxon>
        <taxon>Ascomycota</taxon>
        <taxon>Taphrinomycotina</taxon>
        <taxon>Neolectales</taxon>
        <taxon>Neolectaceae</taxon>
        <taxon>Neolecta</taxon>
    </lineage>
</organism>
<evidence type="ECO:0000256" key="4">
    <source>
        <dbReference type="ARBA" id="ARBA00022553"/>
    </source>
</evidence>
<dbReference type="FunFam" id="1.10.510.10:FF:000380">
    <property type="entry name" value="Serine/threonine-protein kinase ppk15"/>
    <property type="match status" value="1"/>
</dbReference>
<evidence type="ECO:0000259" key="14">
    <source>
        <dbReference type="PROSITE" id="PS50011"/>
    </source>
</evidence>
<protein>
    <recommendedName>
        <fullName evidence="2">dual-specificity kinase</fullName>
        <ecNumber evidence="2">2.7.12.1</ecNumber>
    </recommendedName>
</protein>
<dbReference type="SUPFAM" id="SSF56112">
    <property type="entry name" value="Protein kinase-like (PK-like)"/>
    <property type="match status" value="1"/>
</dbReference>
<dbReference type="GO" id="GO:0005737">
    <property type="term" value="C:cytoplasm"/>
    <property type="evidence" value="ECO:0007669"/>
    <property type="project" value="TreeGrafter"/>
</dbReference>
<feature type="region of interest" description="Disordered" evidence="13">
    <location>
        <begin position="91"/>
        <end position="208"/>
    </location>
</feature>
<evidence type="ECO:0000256" key="6">
    <source>
        <dbReference type="ARBA" id="ARBA00022741"/>
    </source>
</evidence>
<feature type="domain" description="Protein kinase" evidence="14">
    <location>
        <begin position="336"/>
        <end position="632"/>
    </location>
</feature>
<feature type="compositionally biased region" description="Polar residues" evidence="13">
    <location>
        <begin position="682"/>
        <end position="698"/>
    </location>
</feature>
<keyword evidence="16" id="KW-1185">Reference proteome</keyword>
<dbReference type="PANTHER" id="PTHR24058">
    <property type="entry name" value="DUAL SPECIFICITY PROTEIN KINASE"/>
    <property type="match status" value="1"/>
</dbReference>
<evidence type="ECO:0000256" key="8">
    <source>
        <dbReference type="ARBA" id="ARBA00022840"/>
    </source>
</evidence>
<keyword evidence="3" id="KW-0723">Serine/threonine-protein kinase</keyword>
<dbReference type="Proteomes" id="UP000186594">
    <property type="component" value="Unassembled WGS sequence"/>
</dbReference>
<dbReference type="InterPro" id="IPR050494">
    <property type="entry name" value="Ser_Thr_dual-spec_kinase"/>
</dbReference>
<dbReference type="Gene3D" id="3.30.200.20">
    <property type="entry name" value="Phosphorylase Kinase, domain 1"/>
    <property type="match status" value="1"/>
</dbReference>
<dbReference type="STRING" id="1198029.A0A1U7LPN1"/>
<dbReference type="Gene3D" id="1.10.510.10">
    <property type="entry name" value="Transferase(Phosphotransferase) domain 1"/>
    <property type="match status" value="1"/>
</dbReference>
<evidence type="ECO:0000256" key="9">
    <source>
        <dbReference type="ARBA" id="ARBA00049003"/>
    </source>
</evidence>
<dbReference type="GO" id="GO:0032878">
    <property type="term" value="P:regulation of establishment or maintenance of cell polarity"/>
    <property type="evidence" value="ECO:0007669"/>
    <property type="project" value="UniProtKB-ARBA"/>
</dbReference>
<dbReference type="EC" id="2.7.12.1" evidence="2"/>
<evidence type="ECO:0000313" key="16">
    <source>
        <dbReference type="Proteomes" id="UP000186594"/>
    </source>
</evidence>
<dbReference type="InterPro" id="IPR042521">
    <property type="entry name" value="DYRK"/>
</dbReference>
<evidence type="ECO:0000313" key="15">
    <source>
        <dbReference type="EMBL" id="OLL24502.1"/>
    </source>
</evidence>
<comment type="similarity">
    <text evidence="1">Belongs to the protein kinase superfamily. CMGC Ser/Thr protein kinase family. MNB/DYRK subfamily.</text>
</comment>
<dbReference type="InterPro" id="IPR011009">
    <property type="entry name" value="Kinase-like_dom_sf"/>
</dbReference>
<evidence type="ECO:0000256" key="3">
    <source>
        <dbReference type="ARBA" id="ARBA00022527"/>
    </source>
</evidence>
<evidence type="ECO:0000256" key="5">
    <source>
        <dbReference type="ARBA" id="ARBA00022679"/>
    </source>
</evidence>
<feature type="non-terminal residue" evidence="15">
    <location>
        <position position="725"/>
    </location>
</feature>
<evidence type="ECO:0000256" key="11">
    <source>
        <dbReference type="ARBA" id="ARBA00051680"/>
    </source>
</evidence>
<evidence type="ECO:0000256" key="12">
    <source>
        <dbReference type="PROSITE-ProRule" id="PRU10141"/>
    </source>
</evidence>
<evidence type="ECO:0000256" key="10">
    <source>
        <dbReference type="ARBA" id="ARBA00049308"/>
    </source>
</evidence>
<dbReference type="InterPro" id="IPR008271">
    <property type="entry name" value="Ser/Thr_kinase_AS"/>
</dbReference>
<dbReference type="AlphaFoldDB" id="A0A1U7LPN1"/>
<dbReference type="InterPro" id="IPR017441">
    <property type="entry name" value="Protein_kinase_ATP_BS"/>
</dbReference>
<comment type="catalytic activity">
    <reaction evidence="10">
        <text>L-threonyl-[protein] + ATP = O-phospho-L-threonyl-[protein] + ADP + H(+)</text>
        <dbReference type="Rhea" id="RHEA:46608"/>
        <dbReference type="Rhea" id="RHEA-COMP:11060"/>
        <dbReference type="Rhea" id="RHEA-COMP:11605"/>
        <dbReference type="ChEBI" id="CHEBI:15378"/>
        <dbReference type="ChEBI" id="CHEBI:30013"/>
        <dbReference type="ChEBI" id="CHEBI:30616"/>
        <dbReference type="ChEBI" id="CHEBI:61977"/>
        <dbReference type="ChEBI" id="CHEBI:456216"/>
        <dbReference type="EC" id="2.7.12.1"/>
    </reaction>
</comment>
<dbReference type="InterPro" id="IPR000719">
    <property type="entry name" value="Prot_kinase_dom"/>
</dbReference>
<evidence type="ECO:0000256" key="7">
    <source>
        <dbReference type="ARBA" id="ARBA00022777"/>
    </source>
</evidence>
<accession>A0A1U7LPN1</accession>
<dbReference type="Gene3D" id="3.30.10.30">
    <property type="entry name" value="DYRK"/>
    <property type="match status" value="1"/>
</dbReference>
<feature type="compositionally biased region" description="Pro residues" evidence="13">
    <location>
        <begin position="1"/>
        <end position="20"/>
    </location>
</feature>
<evidence type="ECO:0000256" key="13">
    <source>
        <dbReference type="SAM" id="MobiDB-lite"/>
    </source>
</evidence>
<dbReference type="PANTHER" id="PTHR24058:SF22">
    <property type="entry name" value="DUAL SPECIFICITY TYROSINE-PHOSPHORYLATION-REGULATED KINASE 4"/>
    <property type="match status" value="1"/>
</dbReference>
<comment type="caution">
    <text evidence="15">The sequence shown here is derived from an EMBL/GenBank/DDBJ whole genome shotgun (WGS) entry which is preliminary data.</text>
</comment>
<evidence type="ECO:0000256" key="2">
    <source>
        <dbReference type="ARBA" id="ARBA00013203"/>
    </source>
</evidence>
<keyword evidence="4" id="KW-0597">Phosphoprotein</keyword>
<dbReference type="GO" id="GO:0004674">
    <property type="term" value="F:protein serine/threonine kinase activity"/>
    <property type="evidence" value="ECO:0007669"/>
    <property type="project" value="UniProtKB-KW"/>
</dbReference>
<dbReference type="GO" id="GO:0005856">
    <property type="term" value="C:cytoskeleton"/>
    <property type="evidence" value="ECO:0007669"/>
    <property type="project" value="TreeGrafter"/>
</dbReference>
<dbReference type="PROSITE" id="PS00107">
    <property type="entry name" value="PROTEIN_KINASE_ATP"/>
    <property type="match status" value="1"/>
</dbReference>
<dbReference type="SMART" id="SM00220">
    <property type="entry name" value="S_TKc"/>
    <property type="match status" value="1"/>
</dbReference>
<dbReference type="CDD" id="cd14210">
    <property type="entry name" value="PKc_DYRK"/>
    <property type="match status" value="1"/>
</dbReference>
<comment type="catalytic activity">
    <reaction evidence="9">
        <text>L-seryl-[protein] + ATP = O-phospho-L-seryl-[protein] + ADP + H(+)</text>
        <dbReference type="Rhea" id="RHEA:17989"/>
        <dbReference type="Rhea" id="RHEA-COMP:9863"/>
        <dbReference type="Rhea" id="RHEA-COMP:11604"/>
        <dbReference type="ChEBI" id="CHEBI:15378"/>
        <dbReference type="ChEBI" id="CHEBI:29999"/>
        <dbReference type="ChEBI" id="CHEBI:30616"/>
        <dbReference type="ChEBI" id="CHEBI:83421"/>
        <dbReference type="ChEBI" id="CHEBI:456216"/>
        <dbReference type="EC" id="2.7.12.1"/>
    </reaction>
</comment>
<dbReference type="PROSITE" id="PS50011">
    <property type="entry name" value="PROTEIN_KINASE_DOM"/>
    <property type="match status" value="1"/>
</dbReference>
<keyword evidence="6 12" id="KW-0547">Nucleotide-binding</keyword>
<gene>
    <name evidence="15" type="ORF">NEOLI_004385</name>
</gene>
<dbReference type="GO" id="GO:0004712">
    <property type="term" value="F:protein serine/threonine/tyrosine kinase activity"/>
    <property type="evidence" value="ECO:0007669"/>
    <property type="project" value="UniProtKB-EC"/>
</dbReference>
<feature type="non-terminal residue" evidence="15">
    <location>
        <position position="1"/>
    </location>
</feature>
<keyword evidence="8 12" id="KW-0067">ATP-binding</keyword>
<dbReference type="EMBL" id="LXFE01000759">
    <property type="protein sequence ID" value="OLL24502.1"/>
    <property type="molecule type" value="Genomic_DNA"/>
</dbReference>
<feature type="region of interest" description="Disordered" evidence="13">
    <location>
        <begin position="647"/>
        <end position="698"/>
    </location>
</feature>
<feature type="region of interest" description="Disordered" evidence="13">
    <location>
        <begin position="1"/>
        <end position="79"/>
    </location>
</feature>
<feature type="compositionally biased region" description="Pro residues" evidence="13">
    <location>
        <begin position="192"/>
        <end position="207"/>
    </location>
</feature>
<feature type="binding site" evidence="12">
    <location>
        <position position="365"/>
    </location>
    <ligand>
        <name>ATP</name>
        <dbReference type="ChEBI" id="CHEBI:30616"/>
    </ligand>
</feature>
<dbReference type="Pfam" id="PF00069">
    <property type="entry name" value="Pkinase"/>
    <property type="match status" value="1"/>
</dbReference>
<keyword evidence="5" id="KW-0808">Transferase</keyword>
<sequence>PRPPAPAADIPPVPPLPKSLPPRLSQPPIRTGPAPGTLTPVRKRPTPLSATEPRKGRVLSSGSYIPAPKRQLEPIALPPINIQALPTPTVRKVNSMLPKAPSPQKLATKTGSKSPRAPTTPLTASKSSFHDTGCSSIPLPQRSVSSKAICSKSRKNSLQTLAPAPDTARPPSSDTPRRRISVAWLRKDPKTATPPPKYNAAVPLPPMPDHRLSNSTDSILSATSSPAADLDAVNQEVRRVSSRRKLSKVDPEDLDLLQARAVPNSPMTPSEAIKKYSSMITLYERGELTEYQEIHTLGHQSAKTRGNDISPDRNFGFDDDRGDYLIVSGDHLAYRFEIVDILGKGSFGQVVRCFDRRNGGLSAVKIIRNKKRFHQQALVEVKILQDLNSWDLQNKHNLVRFTQHFYFRGHLCIATELLGINLYQFIKANDFRGSSINLIRAFTRQMLNTLVLMRKHRIIHCDLKPENVLLVHPFKSDIKVIDFGSSCFENEKVYTYIQSRFYRSPEVILGMSYGMAIDMWSLGCILSELHTGYPLFPGENEQEQLACIMEVFGPPDKHLIEKSTRKKLFFDSSGKPRPFVSSKNKRRRPMSKTLAQVLKTEDLAFLDFVNKCLLWNPDHRLRPDEALCHEYITGIKLDKVHASSSSAVGTTHRPLPQPPRLTHANKGASITKIPISPYKKSLPNSTASQQSLSARPRIISTSYSSPNIRSANQYTAAVSSGQPIS</sequence>
<evidence type="ECO:0000256" key="1">
    <source>
        <dbReference type="ARBA" id="ARBA00008867"/>
    </source>
</evidence>
<dbReference type="GO" id="GO:0005524">
    <property type="term" value="F:ATP binding"/>
    <property type="evidence" value="ECO:0007669"/>
    <property type="project" value="UniProtKB-UniRule"/>
</dbReference>
<keyword evidence="7 15" id="KW-0418">Kinase</keyword>
<proteinExistence type="inferred from homology"/>
<dbReference type="OrthoDB" id="9332038at2759"/>